<evidence type="ECO:0000256" key="2">
    <source>
        <dbReference type="ARBA" id="ARBA00022649"/>
    </source>
</evidence>
<keyword evidence="1" id="KW-0678">Repressor</keyword>
<dbReference type="GO" id="GO:0016747">
    <property type="term" value="F:acyltransferase activity, transferring groups other than amino-acyl groups"/>
    <property type="evidence" value="ECO:0007669"/>
    <property type="project" value="InterPro"/>
</dbReference>
<evidence type="ECO:0000256" key="4">
    <source>
        <dbReference type="ARBA" id="ARBA00023315"/>
    </source>
</evidence>
<dbReference type="SUPFAM" id="SSF55729">
    <property type="entry name" value="Acyl-CoA N-acyltransferases (Nat)"/>
    <property type="match status" value="1"/>
</dbReference>
<dbReference type="PANTHER" id="PTHR36449:SF1">
    <property type="entry name" value="ACETYLTRANSFERASE"/>
    <property type="match status" value="1"/>
</dbReference>
<gene>
    <name evidence="8" type="ORF">DWW25_12955</name>
    <name evidence="7" type="ORF">F6S82_22145</name>
</gene>
<dbReference type="Proteomes" id="UP000283369">
    <property type="component" value="Unassembled WGS sequence"/>
</dbReference>
<dbReference type="EMBL" id="VYQC01000017">
    <property type="protein sequence ID" value="KAA9038782.1"/>
    <property type="molecule type" value="Genomic_DNA"/>
</dbReference>
<evidence type="ECO:0000313" key="8">
    <source>
        <dbReference type="EMBL" id="RGV14168.1"/>
    </source>
</evidence>
<sequence length="183" mass="21241">MNRQLIEETYEMRKLNISEKIKSFDCGDTDLNDFILNESFLYREALLAVSYVLENKMGQQTVAYFSLANDRISLSDFENKTEFNRFRKHRFVNEKRLKSYPAAKICRLGVDLSVKGQSIGSFLLNFIKSYFVIENKTGCRFLTVDAYAAAVPFYEKNGFIPLNNEDVDSATRLLYFDLNDIVK</sequence>
<evidence type="ECO:0000259" key="6">
    <source>
        <dbReference type="Pfam" id="PF13673"/>
    </source>
</evidence>
<evidence type="ECO:0000313" key="9">
    <source>
        <dbReference type="Proteomes" id="UP000283369"/>
    </source>
</evidence>
<evidence type="ECO:0000313" key="10">
    <source>
        <dbReference type="Proteomes" id="UP000327007"/>
    </source>
</evidence>
<reference evidence="7" key="4">
    <citation type="submission" date="2019-09" db="EMBL/GenBank/DDBJ databases">
        <authorList>
            <person name="Ross B.D."/>
            <person name="Verster A.J."/>
            <person name="Radey M.C."/>
            <person name="Schmidtke D.T."/>
            <person name="Pope C.E."/>
            <person name="Hoffman L.R."/>
            <person name="Hajjar A.M."/>
            <person name="Peterson S.B."/>
            <person name="Borenstein E."/>
            <person name="Mougous J.D."/>
        </authorList>
    </citation>
    <scope>NUCLEOTIDE SEQUENCE</scope>
    <source>
        <strain evidence="7">H204</strain>
    </source>
</reference>
<dbReference type="PANTHER" id="PTHR36449">
    <property type="entry name" value="ACETYLTRANSFERASE-RELATED"/>
    <property type="match status" value="1"/>
</dbReference>
<protein>
    <submittedName>
        <fullName evidence="8">GNAT family N-acetyltransferase</fullName>
    </submittedName>
</protein>
<evidence type="ECO:0000256" key="3">
    <source>
        <dbReference type="ARBA" id="ARBA00022679"/>
    </source>
</evidence>
<comment type="catalytic activity">
    <reaction evidence="5">
        <text>glycyl-tRNA(Gly) + acetyl-CoA = N-acetylglycyl-tRNA(Gly) + CoA + H(+)</text>
        <dbReference type="Rhea" id="RHEA:81867"/>
        <dbReference type="Rhea" id="RHEA-COMP:9683"/>
        <dbReference type="Rhea" id="RHEA-COMP:19766"/>
        <dbReference type="ChEBI" id="CHEBI:15378"/>
        <dbReference type="ChEBI" id="CHEBI:57287"/>
        <dbReference type="ChEBI" id="CHEBI:57288"/>
        <dbReference type="ChEBI" id="CHEBI:78522"/>
        <dbReference type="ChEBI" id="CHEBI:232036"/>
    </reaction>
</comment>
<dbReference type="RefSeq" id="WP_117809935.1">
    <property type="nucleotide sequence ID" value="NZ_CP041230.1"/>
</dbReference>
<keyword evidence="3 8" id="KW-0808">Transferase</keyword>
<evidence type="ECO:0000256" key="5">
    <source>
        <dbReference type="ARBA" id="ARBA00049880"/>
    </source>
</evidence>
<evidence type="ECO:0000313" key="7">
    <source>
        <dbReference type="EMBL" id="KAA9038782.1"/>
    </source>
</evidence>
<proteinExistence type="predicted"/>
<comment type="caution">
    <text evidence="8">The sequence shown here is derived from an EMBL/GenBank/DDBJ whole genome shotgun (WGS) entry which is preliminary data.</text>
</comment>
<keyword evidence="4" id="KW-0012">Acyltransferase</keyword>
<dbReference type="AlphaFoldDB" id="A0A412VX03"/>
<keyword evidence="2" id="KW-1277">Toxin-antitoxin system</keyword>
<dbReference type="EMBL" id="QRYV01000028">
    <property type="protein sequence ID" value="RGV14168.1"/>
    <property type="molecule type" value="Genomic_DNA"/>
</dbReference>
<evidence type="ECO:0000256" key="1">
    <source>
        <dbReference type="ARBA" id="ARBA00022491"/>
    </source>
</evidence>
<dbReference type="Proteomes" id="UP000327007">
    <property type="component" value="Unassembled WGS sequence"/>
</dbReference>
<dbReference type="Gene3D" id="3.40.630.30">
    <property type="match status" value="1"/>
</dbReference>
<name>A0A412VX03_9BACE</name>
<reference evidence="8 9" key="2">
    <citation type="submission" date="2018-08" db="EMBL/GenBank/DDBJ databases">
        <title>A genome reference for cultivated species of the human gut microbiota.</title>
        <authorList>
            <person name="Zou Y."/>
            <person name="Xue W."/>
            <person name="Luo G."/>
        </authorList>
    </citation>
    <scope>NUCLEOTIDE SEQUENCE [LARGE SCALE GENOMIC DNA]</scope>
    <source>
        <strain evidence="8 9">AF14-7</strain>
    </source>
</reference>
<dbReference type="InterPro" id="IPR000182">
    <property type="entry name" value="GNAT_dom"/>
</dbReference>
<dbReference type="Pfam" id="PF13673">
    <property type="entry name" value="Acetyltransf_10"/>
    <property type="match status" value="1"/>
</dbReference>
<dbReference type="InterPro" id="IPR016181">
    <property type="entry name" value="Acyl_CoA_acyltransferase"/>
</dbReference>
<accession>A0A412VX03</accession>
<organism evidence="8 9">
    <name type="scientific">Bacteroides xylanisolvens</name>
    <dbReference type="NCBI Taxonomy" id="371601"/>
    <lineage>
        <taxon>Bacteria</taxon>
        <taxon>Pseudomonadati</taxon>
        <taxon>Bacteroidota</taxon>
        <taxon>Bacteroidia</taxon>
        <taxon>Bacteroidales</taxon>
        <taxon>Bacteroidaceae</taxon>
        <taxon>Bacteroides</taxon>
    </lineage>
</organism>
<reference evidence="10" key="1">
    <citation type="journal article" date="2018" name="J. Anim. Genet.">
        <title>Acquired interbacterial defense systems protect against interspecies antagonism in the human gut microbiome.</title>
        <authorList>
            <person name="Ross B.D."/>
            <person name="Verster A.J."/>
            <person name="Radey M.C."/>
            <person name="Schmidtke D.T."/>
            <person name="Pope C.E."/>
            <person name="Hoffman L.R."/>
            <person name="Hajjar A."/>
            <person name="Peterson S.B."/>
            <person name="Borenstein E."/>
            <person name="Mougous J."/>
        </authorList>
    </citation>
    <scope>NUCLEOTIDE SEQUENCE [LARGE SCALE GENOMIC DNA]</scope>
    <source>
        <strain evidence="10">H204</strain>
    </source>
</reference>
<reference evidence="7" key="3">
    <citation type="journal article" date="2019" name="bioRxiv">
        <title>Acquired interbacterial defense systems protect against interspecies antagonism in the human gut microbiome.</title>
        <authorList>
            <person name="Ross B.D."/>
            <person name="Verster A.J."/>
            <person name="Radey M.C."/>
            <person name="Schmidtke D.T."/>
            <person name="Pope C.E."/>
            <person name="Hoffman L.R."/>
            <person name="Hajjar A.M."/>
            <person name="Peterson S.B."/>
            <person name="Borenstein E."/>
            <person name="Mougous J.D."/>
        </authorList>
    </citation>
    <scope>NUCLEOTIDE SEQUENCE</scope>
    <source>
        <strain evidence="7">H204</strain>
    </source>
</reference>
<feature type="domain" description="N-acetyltransferase" evidence="6">
    <location>
        <begin position="103"/>
        <end position="167"/>
    </location>
</feature>